<dbReference type="GO" id="GO:0000981">
    <property type="term" value="F:DNA-binding transcription factor activity, RNA polymerase II-specific"/>
    <property type="evidence" value="ECO:0007669"/>
    <property type="project" value="InterPro"/>
</dbReference>
<dbReference type="PROSITE" id="PS51263">
    <property type="entry name" value="ADF_H"/>
    <property type="match status" value="1"/>
</dbReference>
<accession>A0A8J2IRT5</accession>
<name>A0A8J2IRT5_FUSEQ</name>
<dbReference type="PROSITE" id="PS00463">
    <property type="entry name" value="ZN2_CY6_FUNGAL_1"/>
    <property type="match status" value="1"/>
</dbReference>
<dbReference type="Pfam" id="PF00241">
    <property type="entry name" value="Cofilin_ADF"/>
    <property type="match status" value="1"/>
</dbReference>
<dbReference type="AlphaFoldDB" id="A0A8J2IRT5"/>
<feature type="compositionally biased region" description="Low complexity" evidence="5">
    <location>
        <begin position="90"/>
        <end position="126"/>
    </location>
</feature>
<evidence type="ECO:0000256" key="1">
    <source>
        <dbReference type="ARBA" id="ARBA00004109"/>
    </source>
</evidence>
<protein>
    <recommendedName>
        <fullName evidence="2">Cofilin</fullName>
    </recommendedName>
    <alternativeName>
        <fullName evidence="4">Actin-depolymerizing factor 1</fullName>
    </alternativeName>
</protein>
<dbReference type="InterPro" id="IPR002108">
    <property type="entry name" value="ADF-H"/>
</dbReference>
<comment type="caution">
    <text evidence="8">The sequence shown here is derived from an EMBL/GenBank/DDBJ whole genome shotgun (WGS) entry which is preliminary data.</text>
</comment>
<dbReference type="InterPro" id="IPR007219">
    <property type="entry name" value="XnlR_reg_dom"/>
</dbReference>
<evidence type="ECO:0000256" key="3">
    <source>
        <dbReference type="ARBA" id="ARBA00023242"/>
    </source>
</evidence>
<reference evidence="8" key="1">
    <citation type="submission" date="2021-05" db="EMBL/GenBank/DDBJ databases">
        <authorList>
            <person name="Khan N."/>
        </authorList>
    </citation>
    <scope>NUCLEOTIDE SEQUENCE</scope>
</reference>
<dbReference type="SMART" id="SM00066">
    <property type="entry name" value="GAL4"/>
    <property type="match status" value="1"/>
</dbReference>
<dbReference type="GO" id="GO:0008270">
    <property type="term" value="F:zinc ion binding"/>
    <property type="evidence" value="ECO:0007669"/>
    <property type="project" value="InterPro"/>
</dbReference>
<dbReference type="InterPro" id="IPR017904">
    <property type="entry name" value="ADF/Cofilin"/>
</dbReference>
<dbReference type="PANTHER" id="PTHR46910">
    <property type="entry name" value="TRANSCRIPTION FACTOR PDR1"/>
    <property type="match status" value="1"/>
</dbReference>
<dbReference type="InterPro" id="IPR001138">
    <property type="entry name" value="Zn2Cys6_DnaBD"/>
</dbReference>
<evidence type="ECO:0000313" key="9">
    <source>
        <dbReference type="Proteomes" id="UP000693738"/>
    </source>
</evidence>
<dbReference type="Proteomes" id="UP000693738">
    <property type="component" value="Unassembled WGS sequence"/>
</dbReference>
<sequence>MSGEETILARRARLSQVPRACEACKVRKIRCDRSHPCGNCKAAGIACQQAHSGQSGPRQHDNRVSQLEEYVASLEARLAKVEARLEKQPAEFSSPTPAPAFASTSAPSTKKPDSSVSPAVSSEPSVYDVAPSPVGNLYEGSSSFIGQFQVASEEIKRSVAAETPEGQQTISESFNHLHSILHSEDNKKPASGQTRSIPEIVPLPASIVLTVLRAIKANPTRFLPGQAVTDTKLIEHFCQKVYFPTEPVTLGHITSVNGIMRLLLREFIITEHPLSKEHDLKALKAQAERNFDLGLETFETLTVPSFENVVVLTTAVLKIQNESKPVLARTLVNAGLSHCQMLGYHREITYQKDQSGFAENKRRLFWTLYVMDKTNSIHLGNASRIQDIEVDARWPAVPDDVAEKPWIELFHLLDGSQVRFKKILELSMTHWDIMYYSTLTTLLRAPAMPGVGTDMTSQCFQAARLALKSHLRAFSGYGGEKMFTKADYIDCLEDVSLLEEVVDTFRHAREIHAGAEKLYQICDTFARLARRMVESQNTSVGMYDQNTDSLQVAGVSENLPLSWPELGQQVEADSNVSVFLNDDMTSILADWINGQPPATEMFAMDFGDVSIDRACIVAASALRFNSGSKVKFVIFKITNDEQKVVLDETGFETDYEIFRQKLLSAVDGSGKPEPRYAIYDVDYDLGEDGKRTKTVFISWVPQNSSIKLRMLYASTMESLKKALNIGIFIHADEDIKWEELVKAASGGKAK</sequence>
<comment type="subcellular location">
    <subcellularLocation>
        <location evidence="1">Nucleus matrix</location>
    </subcellularLocation>
</comment>
<proteinExistence type="predicted"/>
<dbReference type="SMART" id="SM00102">
    <property type="entry name" value="ADF"/>
    <property type="match status" value="1"/>
</dbReference>
<dbReference type="CDD" id="cd11286">
    <property type="entry name" value="ADF_cofilin_like"/>
    <property type="match status" value="1"/>
</dbReference>
<dbReference type="EMBL" id="CAJSTJ010000033">
    <property type="protein sequence ID" value="CAG7554969.1"/>
    <property type="molecule type" value="Genomic_DNA"/>
</dbReference>
<gene>
    <name evidence="8" type="ORF">FEQUK3_LOCUS691</name>
</gene>
<dbReference type="PROSITE" id="PS50048">
    <property type="entry name" value="ZN2_CY6_FUNGAL_2"/>
    <property type="match status" value="1"/>
</dbReference>
<keyword evidence="3" id="KW-0539">Nucleus</keyword>
<feature type="region of interest" description="Disordered" evidence="5">
    <location>
        <begin position="88"/>
        <end position="126"/>
    </location>
</feature>
<dbReference type="GO" id="GO:0016363">
    <property type="term" value="C:nuclear matrix"/>
    <property type="evidence" value="ECO:0007669"/>
    <property type="project" value="UniProtKB-SubCell"/>
</dbReference>
<dbReference type="GO" id="GO:0003677">
    <property type="term" value="F:DNA binding"/>
    <property type="evidence" value="ECO:0007669"/>
    <property type="project" value="InterPro"/>
</dbReference>
<dbReference type="GO" id="GO:0006351">
    <property type="term" value="P:DNA-templated transcription"/>
    <property type="evidence" value="ECO:0007669"/>
    <property type="project" value="InterPro"/>
</dbReference>
<evidence type="ECO:0000256" key="5">
    <source>
        <dbReference type="SAM" id="MobiDB-lite"/>
    </source>
</evidence>
<evidence type="ECO:0000313" key="8">
    <source>
        <dbReference type="EMBL" id="CAG7554969.1"/>
    </source>
</evidence>
<dbReference type="InterPro" id="IPR050987">
    <property type="entry name" value="AtrR-like"/>
</dbReference>
<dbReference type="GO" id="GO:0015629">
    <property type="term" value="C:actin cytoskeleton"/>
    <property type="evidence" value="ECO:0007669"/>
    <property type="project" value="InterPro"/>
</dbReference>
<evidence type="ECO:0000256" key="2">
    <source>
        <dbReference type="ARBA" id="ARBA00015630"/>
    </source>
</evidence>
<dbReference type="CDD" id="cd00067">
    <property type="entry name" value="GAL4"/>
    <property type="match status" value="1"/>
</dbReference>
<feature type="domain" description="ADF-H" evidence="7">
    <location>
        <begin position="608"/>
        <end position="747"/>
    </location>
</feature>
<dbReference type="PANTHER" id="PTHR46910:SF5">
    <property type="entry name" value="ZN(II)2CYS6 TRANSCRIPTION FACTOR (EUROFUNG)"/>
    <property type="match status" value="1"/>
</dbReference>
<dbReference type="CDD" id="cd12148">
    <property type="entry name" value="fungal_TF_MHR"/>
    <property type="match status" value="1"/>
</dbReference>
<dbReference type="Pfam" id="PF00172">
    <property type="entry name" value="Zn_clus"/>
    <property type="match status" value="1"/>
</dbReference>
<dbReference type="SMART" id="SM00906">
    <property type="entry name" value="Fungal_trans"/>
    <property type="match status" value="1"/>
</dbReference>
<organism evidence="8 9">
    <name type="scientific">Fusarium equiseti</name>
    <name type="common">Fusarium scirpi</name>
    <dbReference type="NCBI Taxonomy" id="61235"/>
    <lineage>
        <taxon>Eukaryota</taxon>
        <taxon>Fungi</taxon>
        <taxon>Dikarya</taxon>
        <taxon>Ascomycota</taxon>
        <taxon>Pezizomycotina</taxon>
        <taxon>Sordariomycetes</taxon>
        <taxon>Hypocreomycetidae</taxon>
        <taxon>Hypocreales</taxon>
        <taxon>Nectriaceae</taxon>
        <taxon>Fusarium</taxon>
        <taxon>Fusarium incarnatum-equiseti species complex</taxon>
    </lineage>
</organism>
<evidence type="ECO:0000259" key="6">
    <source>
        <dbReference type="PROSITE" id="PS50048"/>
    </source>
</evidence>
<evidence type="ECO:0000259" key="7">
    <source>
        <dbReference type="PROSITE" id="PS51263"/>
    </source>
</evidence>
<feature type="domain" description="Zn(2)-C6 fungal-type" evidence="6">
    <location>
        <begin position="20"/>
        <end position="49"/>
    </location>
</feature>
<dbReference type="GO" id="GO:0003779">
    <property type="term" value="F:actin binding"/>
    <property type="evidence" value="ECO:0007669"/>
    <property type="project" value="InterPro"/>
</dbReference>
<evidence type="ECO:0000256" key="4">
    <source>
        <dbReference type="ARBA" id="ARBA00032427"/>
    </source>
</evidence>
<dbReference type="GO" id="GO:0030042">
    <property type="term" value="P:actin filament depolymerization"/>
    <property type="evidence" value="ECO:0007669"/>
    <property type="project" value="InterPro"/>
</dbReference>
<dbReference type="Pfam" id="PF04082">
    <property type="entry name" value="Fungal_trans"/>
    <property type="match status" value="1"/>
</dbReference>